<gene>
    <name evidence="7 8" type="primary">rpsT</name>
    <name evidence="8" type="ORF">COV54_03020</name>
</gene>
<evidence type="ECO:0000313" key="9">
    <source>
        <dbReference type="Proteomes" id="UP000228867"/>
    </source>
</evidence>
<dbReference type="GO" id="GO:0005829">
    <property type="term" value="C:cytosol"/>
    <property type="evidence" value="ECO:0007669"/>
    <property type="project" value="TreeGrafter"/>
</dbReference>
<dbReference type="AlphaFoldDB" id="A0A2H0NBC3"/>
<proteinExistence type="inferred from homology"/>
<evidence type="ECO:0000256" key="6">
    <source>
        <dbReference type="ARBA" id="ARBA00035136"/>
    </source>
</evidence>
<accession>A0A2H0NBC3</accession>
<evidence type="ECO:0000256" key="1">
    <source>
        <dbReference type="ARBA" id="ARBA00007634"/>
    </source>
</evidence>
<evidence type="ECO:0000256" key="5">
    <source>
        <dbReference type="ARBA" id="ARBA00023274"/>
    </source>
</evidence>
<keyword evidence="2 7" id="KW-0699">rRNA-binding</keyword>
<organism evidence="8 9">
    <name type="scientific">Candidatus Jorgensenbacteria bacterium CG11_big_fil_rev_8_21_14_0_20_38_23</name>
    <dbReference type="NCBI Taxonomy" id="1974594"/>
    <lineage>
        <taxon>Bacteria</taxon>
        <taxon>Candidatus Joergenseniibacteriota</taxon>
    </lineage>
</organism>
<evidence type="ECO:0000256" key="2">
    <source>
        <dbReference type="ARBA" id="ARBA00022730"/>
    </source>
</evidence>
<name>A0A2H0NBC3_9BACT</name>
<dbReference type="Pfam" id="PF01649">
    <property type="entry name" value="Ribosomal_S20p"/>
    <property type="match status" value="1"/>
</dbReference>
<dbReference type="Proteomes" id="UP000228867">
    <property type="component" value="Unassembled WGS sequence"/>
</dbReference>
<dbReference type="GO" id="GO:0015935">
    <property type="term" value="C:small ribosomal subunit"/>
    <property type="evidence" value="ECO:0007669"/>
    <property type="project" value="TreeGrafter"/>
</dbReference>
<comment type="caution">
    <text evidence="8">The sequence shown here is derived from an EMBL/GenBank/DDBJ whole genome shotgun (WGS) entry which is preliminary data.</text>
</comment>
<dbReference type="GO" id="GO:0070181">
    <property type="term" value="F:small ribosomal subunit rRNA binding"/>
    <property type="evidence" value="ECO:0007669"/>
    <property type="project" value="TreeGrafter"/>
</dbReference>
<comment type="similarity">
    <text evidence="1 7">Belongs to the bacterial ribosomal protein bS20 family.</text>
</comment>
<dbReference type="Gene3D" id="1.20.58.110">
    <property type="entry name" value="Ribosomal protein S20"/>
    <property type="match status" value="1"/>
</dbReference>
<dbReference type="NCBIfam" id="TIGR00029">
    <property type="entry name" value="S20"/>
    <property type="match status" value="1"/>
</dbReference>
<evidence type="ECO:0000256" key="4">
    <source>
        <dbReference type="ARBA" id="ARBA00022980"/>
    </source>
</evidence>
<dbReference type="SUPFAM" id="SSF46992">
    <property type="entry name" value="Ribosomal protein S20"/>
    <property type="match status" value="1"/>
</dbReference>
<reference evidence="8 9" key="1">
    <citation type="submission" date="2017-09" db="EMBL/GenBank/DDBJ databases">
        <title>Depth-based differentiation of microbial function through sediment-hosted aquifers and enrichment of novel symbionts in the deep terrestrial subsurface.</title>
        <authorList>
            <person name="Probst A.J."/>
            <person name="Ladd B."/>
            <person name="Jarett J.K."/>
            <person name="Geller-Mcgrath D.E."/>
            <person name="Sieber C.M."/>
            <person name="Emerson J.B."/>
            <person name="Anantharaman K."/>
            <person name="Thomas B.C."/>
            <person name="Malmstrom R."/>
            <person name="Stieglmeier M."/>
            <person name="Klingl A."/>
            <person name="Woyke T."/>
            <person name="Ryan C.M."/>
            <person name="Banfield J.F."/>
        </authorList>
    </citation>
    <scope>NUCLEOTIDE SEQUENCE [LARGE SCALE GENOMIC DNA]</scope>
    <source>
        <strain evidence="8">CG11_big_fil_rev_8_21_14_0_20_38_23</strain>
    </source>
</reference>
<protein>
    <recommendedName>
        <fullName evidence="6 7">Small ribosomal subunit protein bS20</fullName>
    </recommendedName>
</protein>
<keyword evidence="5 7" id="KW-0687">Ribonucleoprotein</keyword>
<keyword evidence="3 7" id="KW-0694">RNA-binding</keyword>
<dbReference type="GO" id="GO:0006412">
    <property type="term" value="P:translation"/>
    <property type="evidence" value="ECO:0007669"/>
    <property type="project" value="UniProtKB-UniRule"/>
</dbReference>
<dbReference type="InterPro" id="IPR036510">
    <property type="entry name" value="Ribosomal_bS20_sf"/>
</dbReference>
<dbReference type="PANTHER" id="PTHR33398">
    <property type="entry name" value="30S RIBOSOMAL PROTEIN S20"/>
    <property type="match status" value="1"/>
</dbReference>
<evidence type="ECO:0000256" key="7">
    <source>
        <dbReference type="HAMAP-Rule" id="MF_00500"/>
    </source>
</evidence>
<dbReference type="GO" id="GO:0003735">
    <property type="term" value="F:structural constituent of ribosome"/>
    <property type="evidence" value="ECO:0007669"/>
    <property type="project" value="InterPro"/>
</dbReference>
<dbReference type="InterPro" id="IPR002583">
    <property type="entry name" value="Ribosomal_bS20"/>
</dbReference>
<keyword evidence="4 7" id="KW-0689">Ribosomal protein</keyword>
<dbReference type="PANTHER" id="PTHR33398:SF1">
    <property type="entry name" value="SMALL RIBOSOMAL SUBUNIT PROTEIN BS20C"/>
    <property type="match status" value="1"/>
</dbReference>
<evidence type="ECO:0000256" key="3">
    <source>
        <dbReference type="ARBA" id="ARBA00022884"/>
    </source>
</evidence>
<dbReference type="EMBL" id="PCWR01000062">
    <property type="protein sequence ID" value="PIR06199.1"/>
    <property type="molecule type" value="Genomic_DNA"/>
</dbReference>
<comment type="function">
    <text evidence="7">Binds directly to 16S ribosomal RNA.</text>
</comment>
<dbReference type="HAMAP" id="MF_00500">
    <property type="entry name" value="Ribosomal_bS20"/>
    <property type="match status" value="1"/>
</dbReference>
<sequence>MPITKSAKKALHQNIKRRKINLQRKKNLKAVIKKYRQLIAAGQLEEAKKYLSQVYKTIDKIAKTKFLKKGKANRLKAKLASKLKEKNKAV</sequence>
<evidence type="ECO:0000313" key="8">
    <source>
        <dbReference type="EMBL" id="PIR06199.1"/>
    </source>
</evidence>